<dbReference type="GO" id="GO:0000287">
    <property type="term" value="F:magnesium ion binding"/>
    <property type="evidence" value="ECO:0007669"/>
    <property type="project" value="InterPro"/>
</dbReference>
<evidence type="ECO:0000313" key="2">
    <source>
        <dbReference type="Proteomes" id="UP001433872"/>
    </source>
</evidence>
<keyword evidence="2" id="KW-1185">Reference proteome</keyword>
<proteinExistence type="predicted"/>
<evidence type="ECO:0000313" key="1">
    <source>
        <dbReference type="EMBL" id="WYV99316.1"/>
    </source>
</evidence>
<dbReference type="GO" id="GO:0004749">
    <property type="term" value="F:ribose phosphate diphosphokinase activity"/>
    <property type="evidence" value="ECO:0007669"/>
    <property type="project" value="TreeGrafter"/>
</dbReference>
<dbReference type="SUPFAM" id="SSF53271">
    <property type="entry name" value="PRTase-like"/>
    <property type="match status" value="1"/>
</dbReference>
<gene>
    <name evidence="1" type="ORF">KoPa4_00148</name>
</gene>
<dbReference type="CDD" id="cd06223">
    <property type="entry name" value="PRTases_typeI"/>
    <property type="match status" value="1"/>
</dbReference>
<dbReference type="Gene3D" id="3.40.50.2020">
    <property type="match status" value="2"/>
</dbReference>
<reference evidence="1" key="1">
    <citation type="submission" date="2024-03" db="EMBL/GenBank/DDBJ databases">
        <title>Isolation and characterization of a phage collection against Pseudomonas putida.</title>
        <authorList>
            <person name="Brauer A."/>
            <person name="Rosendahl S."/>
            <person name="Kangsep A."/>
            <person name="Rikberg R."/>
            <person name="Lewanczyk A.C."/>
            <person name="Horak R."/>
            <person name="Tamman H."/>
        </authorList>
    </citation>
    <scope>NUCLEOTIDE SEQUENCE</scope>
</reference>
<dbReference type="PANTHER" id="PTHR10210">
    <property type="entry name" value="RIBOSE-PHOSPHATE DIPHOSPHOKINASE FAMILY MEMBER"/>
    <property type="match status" value="1"/>
</dbReference>
<protein>
    <submittedName>
        <fullName evidence="1">Ribose-phosphate pyrophosphokinase</fullName>
    </submittedName>
</protein>
<name>A0AAX4MX04_9CAUD</name>
<organism evidence="1 2">
    <name type="scientific">Pseudomonas phage vB_PpuM-KoPa-4</name>
    <dbReference type="NCBI Taxonomy" id="3132618"/>
    <lineage>
        <taxon>Viruses</taxon>
        <taxon>Duplodnaviria</taxon>
        <taxon>Heunggongvirae</taxon>
        <taxon>Uroviricota</taxon>
        <taxon>Caudoviricetes</taxon>
        <taxon>Vandenendeviridae</taxon>
        <taxon>Gorskivirinae</taxon>
        <taxon>Tartuvirus</taxon>
        <taxon>Tartuvirus kopa4</taxon>
    </lineage>
</organism>
<accession>A0AAX4MX04</accession>
<dbReference type="GO" id="GO:0002189">
    <property type="term" value="C:ribose phosphate diphosphokinase complex"/>
    <property type="evidence" value="ECO:0007669"/>
    <property type="project" value="TreeGrafter"/>
</dbReference>
<dbReference type="PANTHER" id="PTHR10210:SF41">
    <property type="entry name" value="RIBOSE-PHOSPHATE PYROPHOSPHOKINASE 1, CHLOROPLASTIC"/>
    <property type="match status" value="1"/>
</dbReference>
<dbReference type="GO" id="GO:0006164">
    <property type="term" value="P:purine nucleotide biosynthetic process"/>
    <property type="evidence" value="ECO:0007669"/>
    <property type="project" value="TreeGrafter"/>
</dbReference>
<dbReference type="EMBL" id="PP496414">
    <property type="protein sequence ID" value="WYV99316.1"/>
    <property type="molecule type" value="Genomic_DNA"/>
</dbReference>
<dbReference type="GO" id="GO:0006015">
    <property type="term" value="P:5-phosphoribose 1-diphosphate biosynthetic process"/>
    <property type="evidence" value="ECO:0007669"/>
    <property type="project" value="TreeGrafter"/>
</dbReference>
<sequence>MIFYEIKHKKTHVDVDVRKDGSVNVNVNVGGMAPDASCYKHTIYVTAHLNSIAMQAALPHVFEALRHYYPYAEYCLALPYLPYARQDRRCNPGESSGAKVFANQINALSCKAVLITDPHSEVIAQLINGAQVADQTEVFGHLNFADYTIVAPDLGALKKAEKFAEYAGARGVIAFHKVRETTTGKITKQTIIGECGLHERFLVLDDICDGGRTFVGVAEKLRQMEPERLELAVTHGIFSYGKEVVTDVYDRVYTTNSFITDLQSNEKLTVVDFFK</sequence>
<dbReference type="InterPro" id="IPR005946">
    <property type="entry name" value="Rib-P_diPkinase"/>
</dbReference>
<dbReference type="InterPro" id="IPR000836">
    <property type="entry name" value="PRTase_dom"/>
</dbReference>
<dbReference type="Proteomes" id="UP001433872">
    <property type="component" value="Segment"/>
</dbReference>
<dbReference type="InterPro" id="IPR029057">
    <property type="entry name" value="PRTase-like"/>
</dbReference>